<dbReference type="Proteomes" id="UP001596514">
    <property type="component" value="Unassembled WGS sequence"/>
</dbReference>
<feature type="region of interest" description="Disordered" evidence="1">
    <location>
        <begin position="22"/>
        <end position="52"/>
    </location>
</feature>
<name>A0ABW2T4M9_9ACTN</name>
<gene>
    <name evidence="2" type="ORF">ACFQVD_25030</name>
</gene>
<evidence type="ECO:0000313" key="2">
    <source>
        <dbReference type="EMBL" id="MFC7603379.1"/>
    </source>
</evidence>
<evidence type="ECO:0000256" key="1">
    <source>
        <dbReference type="SAM" id="MobiDB-lite"/>
    </source>
</evidence>
<comment type="caution">
    <text evidence="2">The sequence shown here is derived from an EMBL/GenBank/DDBJ whole genome shotgun (WGS) entry which is preliminary data.</text>
</comment>
<dbReference type="RefSeq" id="WP_386368661.1">
    <property type="nucleotide sequence ID" value="NZ_JBHTEE010000001.1"/>
</dbReference>
<protein>
    <submittedName>
        <fullName evidence="2">Uncharacterized protein</fullName>
    </submittedName>
</protein>
<proteinExistence type="predicted"/>
<dbReference type="EMBL" id="JBHTEE010000001">
    <property type="protein sequence ID" value="MFC7603379.1"/>
    <property type="molecule type" value="Genomic_DNA"/>
</dbReference>
<organism evidence="2 3">
    <name type="scientific">Streptosporangium amethystogenes subsp. fukuiense</name>
    <dbReference type="NCBI Taxonomy" id="698418"/>
    <lineage>
        <taxon>Bacteria</taxon>
        <taxon>Bacillati</taxon>
        <taxon>Actinomycetota</taxon>
        <taxon>Actinomycetes</taxon>
        <taxon>Streptosporangiales</taxon>
        <taxon>Streptosporangiaceae</taxon>
        <taxon>Streptosporangium</taxon>
    </lineage>
</organism>
<reference evidence="3" key="1">
    <citation type="journal article" date="2019" name="Int. J. Syst. Evol. Microbiol.">
        <title>The Global Catalogue of Microorganisms (GCM) 10K type strain sequencing project: providing services to taxonomists for standard genome sequencing and annotation.</title>
        <authorList>
            <consortium name="The Broad Institute Genomics Platform"/>
            <consortium name="The Broad Institute Genome Sequencing Center for Infectious Disease"/>
            <person name="Wu L."/>
            <person name="Ma J."/>
        </authorList>
    </citation>
    <scope>NUCLEOTIDE SEQUENCE [LARGE SCALE GENOMIC DNA]</scope>
    <source>
        <strain evidence="3">JCM 10083</strain>
    </source>
</reference>
<sequence length="52" mass="5703">MSRTMANTVPTTTVAVPTPSEEMLTMSPRANRPASRVRTVSLSKSRRLHCST</sequence>
<accession>A0ABW2T4M9</accession>
<keyword evidence="3" id="KW-1185">Reference proteome</keyword>
<evidence type="ECO:0000313" key="3">
    <source>
        <dbReference type="Proteomes" id="UP001596514"/>
    </source>
</evidence>